<name>A0A921MRI2_9BACT</name>
<evidence type="ECO:0000313" key="4">
    <source>
        <dbReference type="EMBL" id="HJG89508.1"/>
    </source>
</evidence>
<evidence type="ECO:0000259" key="3">
    <source>
        <dbReference type="PROSITE" id="PS51459"/>
    </source>
</evidence>
<dbReference type="InterPro" id="IPR003812">
    <property type="entry name" value="Fido"/>
</dbReference>
<dbReference type="InterPro" id="IPR040198">
    <property type="entry name" value="Fido_containing"/>
</dbReference>
<feature type="domain" description="Fido" evidence="3">
    <location>
        <begin position="105"/>
        <end position="261"/>
    </location>
</feature>
<dbReference type="PANTHER" id="PTHR13504:SF38">
    <property type="entry name" value="FIDO DOMAIN-CONTAINING PROTEIN"/>
    <property type="match status" value="1"/>
</dbReference>
<dbReference type="EMBL" id="DYUD01000024">
    <property type="protein sequence ID" value="HJG89508.1"/>
    <property type="molecule type" value="Genomic_DNA"/>
</dbReference>
<organism evidence="4 5">
    <name type="scientific">Barnesiella viscericola</name>
    <dbReference type="NCBI Taxonomy" id="397865"/>
    <lineage>
        <taxon>Bacteria</taxon>
        <taxon>Pseudomonadati</taxon>
        <taxon>Bacteroidota</taxon>
        <taxon>Bacteroidia</taxon>
        <taxon>Bacteroidales</taxon>
        <taxon>Barnesiellaceae</taxon>
        <taxon>Barnesiella</taxon>
    </lineage>
</organism>
<feature type="active site" evidence="1">
    <location>
        <position position="192"/>
    </location>
</feature>
<dbReference type="PANTHER" id="PTHR13504">
    <property type="entry name" value="FIDO DOMAIN-CONTAINING PROTEIN DDB_G0283145"/>
    <property type="match status" value="1"/>
</dbReference>
<dbReference type="InterPro" id="IPR036597">
    <property type="entry name" value="Fido-like_dom_sf"/>
</dbReference>
<comment type="caution">
    <text evidence="4">The sequence shown here is derived from an EMBL/GenBank/DDBJ whole genome shotgun (WGS) entry which is preliminary data.</text>
</comment>
<evidence type="ECO:0000313" key="5">
    <source>
        <dbReference type="Proteomes" id="UP000757103"/>
    </source>
</evidence>
<dbReference type="SUPFAM" id="SSF140931">
    <property type="entry name" value="Fic-like"/>
    <property type="match status" value="1"/>
</dbReference>
<evidence type="ECO:0000256" key="2">
    <source>
        <dbReference type="PIRSR" id="PIRSR640198-2"/>
    </source>
</evidence>
<dbReference type="RefSeq" id="WP_273306559.1">
    <property type="nucleotide sequence ID" value="NZ_DYUD01000024.1"/>
</dbReference>
<reference evidence="4" key="1">
    <citation type="journal article" date="2021" name="PeerJ">
        <title>Extensive microbial diversity within the chicken gut microbiome revealed by metagenomics and culture.</title>
        <authorList>
            <person name="Gilroy R."/>
            <person name="Ravi A."/>
            <person name="Getino M."/>
            <person name="Pursley I."/>
            <person name="Horton D.L."/>
            <person name="Alikhan N.F."/>
            <person name="Baker D."/>
            <person name="Gharbi K."/>
            <person name="Hall N."/>
            <person name="Watson M."/>
            <person name="Adriaenssens E.M."/>
            <person name="Foster-Nyarko E."/>
            <person name="Jarju S."/>
            <person name="Secka A."/>
            <person name="Antonio M."/>
            <person name="Oren A."/>
            <person name="Chaudhuri R.R."/>
            <person name="La Ragione R."/>
            <person name="Hildebrand F."/>
            <person name="Pallen M.J."/>
        </authorList>
    </citation>
    <scope>NUCLEOTIDE SEQUENCE</scope>
    <source>
        <strain evidence="4">CHK121-7720</strain>
    </source>
</reference>
<dbReference type="GO" id="GO:0005524">
    <property type="term" value="F:ATP binding"/>
    <property type="evidence" value="ECO:0007669"/>
    <property type="project" value="UniProtKB-KW"/>
</dbReference>
<dbReference type="Proteomes" id="UP000757103">
    <property type="component" value="Unassembled WGS sequence"/>
</dbReference>
<keyword evidence="2" id="KW-0067">ATP-binding</keyword>
<accession>A0A921MRI2</accession>
<gene>
    <name evidence="4" type="ORF">K8U91_08590</name>
</gene>
<dbReference type="PROSITE" id="PS51459">
    <property type="entry name" value="FIDO"/>
    <property type="match status" value="1"/>
</dbReference>
<evidence type="ECO:0000256" key="1">
    <source>
        <dbReference type="PIRSR" id="PIRSR640198-1"/>
    </source>
</evidence>
<dbReference type="Gene3D" id="1.10.3290.10">
    <property type="entry name" value="Fido-like domain"/>
    <property type="match status" value="1"/>
</dbReference>
<keyword evidence="2" id="KW-0547">Nucleotide-binding</keyword>
<dbReference type="Pfam" id="PF02661">
    <property type="entry name" value="Fic"/>
    <property type="match status" value="1"/>
</dbReference>
<protein>
    <submittedName>
        <fullName evidence="4">Fic family protein</fullName>
    </submittedName>
</protein>
<dbReference type="AlphaFoldDB" id="A0A921MRI2"/>
<sequence>MDILCKIKASEREAEALQQTLHEIDELSTRWDTLCATPFDPERMSPGIETTIAASLALENMPYSPSLVHKIVTDKTHSGSKTESLIQGYYAILQALYADAHKYPLCEDTIVALHTALFPNGKETSGSHATVRPAAVNFLDYKAPTLFNRSRTVSVNNEIRDLVEWTNRELARSDHHPLVIIAAFTYEFISIHPFREGKGELSRILSTLLLLQNHYTWAREVSIDSLIEQQRSTYYQTLKRGQQNRYSSQENITPWILFLCNIWLQALRSLVASLPKPEVNPQAVPTIPVPESLAAPEAKTPPAPPVYLNSRQKRVLAVLEREEPAKVSDLAHRLQGVSINTLKKDLLYLRQHNLITAHGVLKGTIYTLKK</sequence>
<feature type="binding site" evidence="2">
    <location>
        <begin position="234"/>
        <end position="235"/>
    </location>
    <ligand>
        <name>ATP</name>
        <dbReference type="ChEBI" id="CHEBI:30616"/>
    </ligand>
</feature>
<reference evidence="4" key="2">
    <citation type="submission" date="2021-09" db="EMBL/GenBank/DDBJ databases">
        <authorList>
            <person name="Gilroy R."/>
        </authorList>
    </citation>
    <scope>NUCLEOTIDE SEQUENCE</scope>
    <source>
        <strain evidence="4">CHK121-7720</strain>
    </source>
</reference>
<proteinExistence type="predicted"/>